<dbReference type="EMBL" id="JACGWZ010000004">
    <property type="protein sequence ID" value="MBA8825723.1"/>
    <property type="molecule type" value="Genomic_DNA"/>
</dbReference>
<evidence type="ECO:0000313" key="2">
    <source>
        <dbReference type="Proteomes" id="UP000569329"/>
    </source>
</evidence>
<dbReference type="Proteomes" id="UP000569329">
    <property type="component" value="Unassembled WGS sequence"/>
</dbReference>
<evidence type="ECO:0000313" key="1">
    <source>
        <dbReference type="EMBL" id="MBA8825723.1"/>
    </source>
</evidence>
<proteinExistence type="predicted"/>
<dbReference type="RefSeq" id="WP_182545004.1">
    <property type="nucleotide sequence ID" value="NZ_JACGWZ010000004.1"/>
</dbReference>
<protein>
    <submittedName>
        <fullName evidence="1">Trehalose utilization protein</fullName>
    </submittedName>
</protein>
<sequence>MTTPEQHHENSAADLADRVAEVVLEHPCVVRLHGGEFGTISTHLPGRTVTGVRVGEADEPIEVAVVLRLRHPLPDVVTELRERVTTIAAVPVDVTVGDVVDEQRNEPGTETGSCS</sequence>
<keyword evidence="2" id="KW-1185">Reference proteome</keyword>
<comment type="caution">
    <text evidence="1">The sequence shown here is derived from an EMBL/GenBank/DDBJ whole genome shotgun (WGS) entry which is preliminary data.</text>
</comment>
<accession>A0A839DXF1</accession>
<name>A0A839DXF1_9PSEU</name>
<dbReference type="AlphaFoldDB" id="A0A839DXF1"/>
<organism evidence="1 2">
    <name type="scientific">Halosaccharopolyspora lacisalsi</name>
    <dbReference type="NCBI Taxonomy" id="1000566"/>
    <lineage>
        <taxon>Bacteria</taxon>
        <taxon>Bacillati</taxon>
        <taxon>Actinomycetota</taxon>
        <taxon>Actinomycetes</taxon>
        <taxon>Pseudonocardiales</taxon>
        <taxon>Pseudonocardiaceae</taxon>
        <taxon>Halosaccharopolyspora</taxon>
    </lineage>
</organism>
<reference evidence="1 2" key="1">
    <citation type="submission" date="2020-07" db="EMBL/GenBank/DDBJ databases">
        <title>Sequencing the genomes of 1000 actinobacteria strains.</title>
        <authorList>
            <person name="Klenk H.-P."/>
        </authorList>
    </citation>
    <scope>NUCLEOTIDE SEQUENCE [LARGE SCALE GENOMIC DNA]</scope>
    <source>
        <strain evidence="1 2">DSM 45975</strain>
    </source>
</reference>
<gene>
    <name evidence="1" type="ORF">FHX42_003089</name>
</gene>